<gene>
    <name evidence="2" type="ORF">HORIV_38470</name>
</gene>
<dbReference type="PANTHER" id="PTHR10948">
    <property type="entry name" value="TRANSPOSASE"/>
    <property type="match status" value="1"/>
</dbReference>
<reference evidence="3" key="1">
    <citation type="journal article" date="2019" name="Microbiol. Resour. Announc.">
        <title>Complete Genome Sequence of Halomonas olivaria, a Moderately Halophilic Bacterium Isolated from Olive Processing Effluents, Obtained by Nanopore Sequencing.</title>
        <authorList>
            <person name="Nagata S."/>
            <person name="Ii K.M."/>
            <person name="Tsukimi T."/>
            <person name="Miura M.C."/>
            <person name="Galipon J."/>
            <person name="Arakawa K."/>
        </authorList>
    </citation>
    <scope>NUCLEOTIDE SEQUENCE [LARGE SCALE GENOMIC DNA]</scope>
    <source>
        <strain evidence="3">TYRC17</strain>
    </source>
</reference>
<dbReference type="InterPro" id="IPR012337">
    <property type="entry name" value="RNaseH-like_sf"/>
</dbReference>
<dbReference type="NCBIfam" id="NF033563">
    <property type="entry name" value="transpos_IS30"/>
    <property type="match status" value="1"/>
</dbReference>
<protein>
    <recommendedName>
        <fullName evidence="1">Integrase catalytic domain-containing protein</fullName>
    </recommendedName>
</protein>
<name>A0ABM7GLD5_9GAMM</name>
<dbReference type="PROSITE" id="PS50994">
    <property type="entry name" value="INTEGRASE"/>
    <property type="match status" value="1"/>
</dbReference>
<dbReference type="EMBL" id="AP019416">
    <property type="protein sequence ID" value="BBI51426.1"/>
    <property type="molecule type" value="Genomic_DNA"/>
</dbReference>
<dbReference type="Gene3D" id="3.30.420.10">
    <property type="entry name" value="Ribonuclease H-like superfamily/Ribonuclease H"/>
    <property type="match status" value="1"/>
</dbReference>
<dbReference type="InterPro" id="IPR053392">
    <property type="entry name" value="Transposase_IS30-like"/>
</dbReference>
<dbReference type="InterPro" id="IPR036397">
    <property type="entry name" value="RNaseH_sf"/>
</dbReference>
<evidence type="ECO:0000313" key="3">
    <source>
        <dbReference type="Proteomes" id="UP000289555"/>
    </source>
</evidence>
<evidence type="ECO:0000313" key="2">
    <source>
        <dbReference type="EMBL" id="BBI51426.1"/>
    </source>
</evidence>
<feature type="domain" description="Integrase catalytic" evidence="1">
    <location>
        <begin position="1"/>
        <end position="66"/>
    </location>
</feature>
<keyword evidence="3" id="KW-1185">Reference proteome</keyword>
<dbReference type="InterPro" id="IPR051917">
    <property type="entry name" value="Transposase-Integrase"/>
</dbReference>
<dbReference type="PANTHER" id="PTHR10948:SF23">
    <property type="entry name" value="TRANSPOSASE INSI FOR INSERTION SEQUENCE ELEMENT IS30A-RELATED"/>
    <property type="match status" value="1"/>
</dbReference>
<proteinExistence type="predicted"/>
<dbReference type="InterPro" id="IPR001584">
    <property type="entry name" value="Integrase_cat-core"/>
</dbReference>
<evidence type="ECO:0000259" key="1">
    <source>
        <dbReference type="PROSITE" id="PS50994"/>
    </source>
</evidence>
<sequence>MIRLLTPRRGAVQTVTLDNGSEFANHEAVATAVTTSIYFCDPYCSGQRGINENTNGVIRQYCPQRD</sequence>
<dbReference type="Proteomes" id="UP000289555">
    <property type="component" value="Chromosome"/>
</dbReference>
<organism evidence="2 3">
    <name type="scientific">Vreelandella olivaria</name>
    <dbReference type="NCBI Taxonomy" id="390919"/>
    <lineage>
        <taxon>Bacteria</taxon>
        <taxon>Pseudomonadati</taxon>
        <taxon>Pseudomonadota</taxon>
        <taxon>Gammaproteobacteria</taxon>
        <taxon>Oceanospirillales</taxon>
        <taxon>Halomonadaceae</taxon>
        <taxon>Vreelandella</taxon>
    </lineage>
</organism>
<accession>A0ABM7GLD5</accession>
<dbReference type="SUPFAM" id="SSF53098">
    <property type="entry name" value="Ribonuclease H-like"/>
    <property type="match status" value="1"/>
</dbReference>